<dbReference type="OrthoDB" id="9777638at2"/>
<gene>
    <name evidence="5" type="ORF">C8N30_3278</name>
</gene>
<keyword evidence="2 5" id="KW-0808">Transferase</keyword>
<dbReference type="STRING" id="1443111.Z949_1220"/>
<proteinExistence type="predicted"/>
<name>A0A420DIX2_9RHOB</name>
<feature type="domain" description="Methyltransferase type 11" evidence="4">
    <location>
        <begin position="82"/>
        <end position="195"/>
    </location>
</feature>
<evidence type="ECO:0000256" key="2">
    <source>
        <dbReference type="ARBA" id="ARBA00022679"/>
    </source>
</evidence>
<comment type="caution">
    <text evidence="5">The sequence shown here is derived from an EMBL/GenBank/DDBJ whole genome shotgun (WGS) entry which is preliminary data.</text>
</comment>
<dbReference type="EMBL" id="RAQK01000002">
    <property type="protein sequence ID" value="RKE94169.1"/>
    <property type="molecule type" value="Genomic_DNA"/>
</dbReference>
<dbReference type="Pfam" id="PF08241">
    <property type="entry name" value="Methyltransf_11"/>
    <property type="match status" value="1"/>
</dbReference>
<evidence type="ECO:0000259" key="4">
    <source>
        <dbReference type="Pfam" id="PF08241"/>
    </source>
</evidence>
<organism evidence="5 6">
    <name type="scientific">Sulfitobacter guttiformis</name>
    <dbReference type="NCBI Taxonomy" id="74349"/>
    <lineage>
        <taxon>Bacteria</taxon>
        <taxon>Pseudomonadati</taxon>
        <taxon>Pseudomonadota</taxon>
        <taxon>Alphaproteobacteria</taxon>
        <taxon>Rhodobacterales</taxon>
        <taxon>Roseobacteraceae</taxon>
        <taxon>Sulfitobacter</taxon>
    </lineage>
</organism>
<dbReference type="Proteomes" id="UP000284407">
    <property type="component" value="Unassembled WGS sequence"/>
</dbReference>
<dbReference type="PANTHER" id="PTHR43464">
    <property type="entry name" value="METHYLTRANSFERASE"/>
    <property type="match status" value="1"/>
</dbReference>
<keyword evidence="6" id="KW-1185">Reference proteome</keyword>
<evidence type="ECO:0000313" key="5">
    <source>
        <dbReference type="EMBL" id="RKE94169.1"/>
    </source>
</evidence>
<sequence>MHFTRGKPAMVRAAALAFRRLKYAVVAPVVSGVMARTSWLDGTDAPPKALNYAADGDFISQGDELVVALRRDFTLGEGVRILDIGCGIGRIATALRRAGSDVRYSGFDIVKYGILWCQKKLSERDGYHFTHADIFNPFYNPRGRIDPCAYVFPYPDKSFDLLIAVSVYTHLLEAETRAYFAQSMRVMDSTGKAYFTTFLVDDDIPPQAHFAFQHRIGAAFIERMEEPEMAVGYSLAFWEALAAQHGARISKVNPGSWRGQQGLKDYQDCLIFEKVEQT</sequence>
<dbReference type="RefSeq" id="WP_025061799.1">
    <property type="nucleotide sequence ID" value="NZ_RAQK01000002.1"/>
</dbReference>
<dbReference type="AlphaFoldDB" id="A0A420DIX2"/>
<dbReference type="InterPro" id="IPR029063">
    <property type="entry name" value="SAM-dependent_MTases_sf"/>
</dbReference>
<reference evidence="5 6" key="1">
    <citation type="submission" date="2018-09" db="EMBL/GenBank/DDBJ databases">
        <title>Genomic Encyclopedia of Archaeal and Bacterial Type Strains, Phase II (KMG-II): from individual species to whole genera.</title>
        <authorList>
            <person name="Goeker M."/>
        </authorList>
    </citation>
    <scope>NUCLEOTIDE SEQUENCE [LARGE SCALE GENOMIC DNA]</scope>
    <source>
        <strain evidence="5 6">DSM 11458</strain>
    </source>
</reference>
<accession>A0A420DIX2</accession>
<protein>
    <submittedName>
        <fullName evidence="5">Methyltransferase family protein</fullName>
    </submittedName>
</protein>
<keyword evidence="3" id="KW-0949">S-adenosyl-L-methionine</keyword>
<keyword evidence="1 5" id="KW-0489">Methyltransferase</keyword>
<dbReference type="InterPro" id="IPR013216">
    <property type="entry name" value="Methyltransf_11"/>
</dbReference>
<dbReference type="GO" id="GO:0008757">
    <property type="term" value="F:S-adenosylmethionine-dependent methyltransferase activity"/>
    <property type="evidence" value="ECO:0007669"/>
    <property type="project" value="InterPro"/>
</dbReference>
<evidence type="ECO:0000256" key="3">
    <source>
        <dbReference type="ARBA" id="ARBA00022691"/>
    </source>
</evidence>
<dbReference type="SUPFAM" id="SSF53335">
    <property type="entry name" value="S-adenosyl-L-methionine-dependent methyltransferases"/>
    <property type="match status" value="1"/>
</dbReference>
<dbReference type="CDD" id="cd02440">
    <property type="entry name" value="AdoMet_MTases"/>
    <property type="match status" value="1"/>
</dbReference>
<evidence type="ECO:0000313" key="6">
    <source>
        <dbReference type="Proteomes" id="UP000284407"/>
    </source>
</evidence>
<dbReference type="Gene3D" id="3.40.50.150">
    <property type="entry name" value="Vaccinia Virus protein VP39"/>
    <property type="match status" value="1"/>
</dbReference>
<evidence type="ECO:0000256" key="1">
    <source>
        <dbReference type="ARBA" id="ARBA00022603"/>
    </source>
</evidence>
<dbReference type="GO" id="GO:0032259">
    <property type="term" value="P:methylation"/>
    <property type="evidence" value="ECO:0007669"/>
    <property type="project" value="UniProtKB-KW"/>
</dbReference>
<dbReference type="PANTHER" id="PTHR43464:SF19">
    <property type="entry name" value="UBIQUINONE BIOSYNTHESIS O-METHYLTRANSFERASE, MITOCHONDRIAL"/>
    <property type="match status" value="1"/>
</dbReference>